<evidence type="ECO:0000259" key="2">
    <source>
        <dbReference type="Pfam" id="PF01895"/>
    </source>
</evidence>
<name>A0A4V5MXE5_9ACTN</name>
<dbReference type="InterPro" id="IPR026022">
    <property type="entry name" value="PhoU_dom"/>
</dbReference>
<dbReference type="PANTHER" id="PTHR42930:SF3">
    <property type="entry name" value="PHOSPHATE-SPECIFIC TRANSPORT SYSTEM ACCESSORY PROTEIN PHOU"/>
    <property type="match status" value="1"/>
</dbReference>
<dbReference type="SUPFAM" id="SSF109755">
    <property type="entry name" value="PhoU-like"/>
    <property type="match status" value="1"/>
</dbReference>
<dbReference type="GO" id="GO:0030643">
    <property type="term" value="P:intracellular phosphate ion homeostasis"/>
    <property type="evidence" value="ECO:0007669"/>
    <property type="project" value="InterPro"/>
</dbReference>
<dbReference type="PANTHER" id="PTHR42930">
    <property type="entry name" value="PHOSPHATE-SPECIFIC TRANSPORT SYSTEM ACCESSORY PROTEIN PHOU"/>
    <property type="match status" value="1"/>
</dbReference>
<gene>
    <name evidence="3" type="ORF">FCI23_45825</name>
</gene>
<dbReference type="AlphaFoldDB" id="A0A4V5MXE5"/>
<keyword evidence="1" id="KW-0592">Phosphate transport</keyword>
<reference evidence="3 4" key="1">
    <citation type="submission" date="2019-04" db="EMBL/GenBank/DDBJ databases">
        <title>Streptomyces oryziradicis sp. nov., a novel actinomycete isolated from rhizosphere soil of rice (Oryza sativa L.).</title>
        <authorList>
            <person name="Li C."/>
        </authorList>
    </citation>
    <scope>NUCLEOTIDE SEQUENCE [LARGE SCALE GENOMIC DNA]</scope>
    <source>
        <strain evidence="3 4">NEAU-C40</strain>
    </source>
</reference>
<dbReference type="InterPro" id="IPR038078">
    <property type="entry name" value="PhoU-like_sf"/>
</dbReference>
<sequence length="92" mass="10362">MGRVALRIAAKMRQILETKDPKAAAELRFDDDVMDDVHRSIFQHTTDGAWPHGMEAAVDLTLLNRYYERFADHAVNVANRVILLATGANARK</sequence>
<evidence type="ECO:0000313" key="4">
    <source>
        <dbReference type="Proteomes" id="UP000305778"/>
    </source>
</evidence>
<dbReference type="GO" id="GO:0006817">
    <property type="term" value="P:phosphate ion transport"/>
    <property type="evidence" value="ECO:0007669"/>
    <property type="project" value="UniProtKB-KW"/>
</dbReference>
<evidence type="ECO:0000313" key="3">
    <source>
        <dbReference type="EMBL" id="TJZ99448.1"/>
    </source>
</evidence>
<dbReference type="Proteomes" id="UP000305778">
    <property type="component" value="Unassembled WGS sequence"/>
</dbReference>
<dbReference type="GO" id="GO:0045936">
    <property type="term" value="P:negative regulation of phosphate metabolic process"/>
    <property type="evidence" value="ECO:0007669"/>
    <property type="project" value="InterPro"/>
</dbReference>
<accession>A0A4V5MXE5</accession>
<proteinExistence type="predicted"/>
<protein>
    <recommendedName>
        <fullName evidence="2">PhoU domain-containing protein</fullName>
    </recommendedName>
</protein>
<feature type="domain" description="PhoU" evidence="2">
    <location>
        <begin position="1"/>
        <end position="81"/>
    </location>
</feature>
<keyword evidence="1" id="KW-0813">Transport</keyword>
<organism evidence="3 4">
    <name type="scientific">Actinacidiphila oryziradicis</name>
    <dbReference type="NCBI Taxonomy" id="2571141"/>
    <lineage>
        <taxon>Bacteria</taxon>
        <taxon>Bacillati</taxon>
        <taxon>Actinomycetota</taxon>
        <taxon>Actinomycetes</taxon>
        <taxon>Kitasatosporales</taxon>
        <taxon>Streptomycetaceae</taxon>
        <taxon>Actinacidiphila</taxon>
    </lineage>
</organism>
<dbReference type="EMBL" id="SUMC01000106">
    <property type="protein sequence ID" value="TJZ99448.1"/>
    <property type="molecule type" value="Genomic_DNA"/>
</dbReference>
<dbReference type="Pfam" id="PF01895">
    <property type="entry name" value="PhoU"/>
    <property type="match status" value="1"/>
</dbReference>
<comment type="caution">
    <text evidence="3">The sequence shown here is derived from an EMBL/GenBank/DDBJ whole genome shotgun (WGS) entry which is preliminary data.</text>
</comment>
<evidence type="ECO:0000256" key="1">
    <source>
        <dbReference type="ARBA" id="ARBA00022592"/>
    </source>
</evidence>
<dbReference type="Gene3D" id="1.20.58.220">
    <property type="entry name" value="Phosphate transport system protein phou homolog 2, domain 2"/>
    <property type="match status" value="1"/>
</dbReference>
<dbReference type="OrthoDB" id="9814256at2"/>
<keyword evidence="4" id="KW-1185">Reference proteome</keyword>
<dbReference type="InterPro" id="IPR028366">
    <property type="entry name" value="PhoU"/>
</dbReference>